<dbReference type="Proteomes" id="UP000054565">
    <property type="component" value="Unassembled WGS sequence"/>
</dbReference>
<evidence type="ECO:0000313" key="2">
    <source>
        <dbReference type="Proteomes" id="UP000054565"/>
    </source>
</evidence>
<name>A0A0J6XZG4_COCIT</name>
<gene>
    <name evidence="1" type="ORF">CIRG_00316</name>
</gene>
<accession>A0A0J6XZG4</accession>
<protein>
    <submittedName>
        <fullName evidence="1">Uncharacterized protein</fullName>
    </submittedName>
</protein>
<sequence>MSGECPNFRCEALQWRCTDSAPLNPPNRSKINPVRLALSGFGSAAFMPTAGAEKAPMGTFIIHQKNPVASGHPRRQISLKRLYGLDSLALFCIPSETLSLSGLYVNRPFHEALAGFRRGQPMIQPAG</sequence>
<organism evidence="1 2">
    <name type="scientific">Coccidioides immitis RMSCC 2394</name>
    <dbReference type="NCBI Taxonomy" id="404692"/>
    <lineage>
        <taxon>Eukaryota</taxon>
        <taxon>Fungi</taxon>
        <taxon>Dikarya</taxon>
        <taxon>Ascomycota</taxon>
        <taxon>Pezizomycotina</taxon>
        <taxon>Eurotiomycetes</taxon>
        <taxon>Eurotiomycetidae</taxon>
        <taxon>Onygenales</taxon>
        <taxon>Onygenaceae</taxon>
        <taxon>Coccidioides</taxon>
    </lineage>
</organism>
<proteinExistence type="predicted"/>
<dbReference type="AlphaFoldDB" id="A0A0J6XZG4"/>
<reference evidence="2" key="1">
    <citation type="journal article" date="2010" name="Genome Res.">
        <title>Population genomic sequencing of Coccidioides fungi reveals recent hybridization and transposon control.</title>
        <authorList>
            <person name="Neafsey D.E."/>
            <person name="Barker B.M."/>
            <person name="Sharpton T.J."/>
            <person name="Stajich J.E."/>
            <person name="Park D.J."/>
            <person name="Whiston E."/>
            <person name="Hung C.-Y."/>
            <person name="McMahan C."/>
            <person name="White J."/>
            <person name="Sykes S."/>
            <person name="Heiman D."/>
            <person name="Young S."/>
            <person name="Zeng Q."/>
            <person name="Abouelleil A."/>
            <person name="Aftuck L."/>
            <person name="Bessette D."/>
            <person name="Brown A."/>
            <person name="FitzGerald M."/>
            <person name="Lui A."/>
            <person name="Macdonald J.P."/>
            <person name="Priest M."/>
            <person name="Orbach M.J."/>
            <person name="Galgiani J.N."/>
            <person name="Kirkland T.N."/>
            <person name="Cole G.T."/>
            <person name="Birren B.W."/>
            <person name="Henn M.R."/>
            <person name="Taylor J.W."/>
            <person name="Rounsley S.D."/>
        </authorList>
    </citation>
    <scope>NUCLEOTIDE SEQUENCE [LARGE SCALE GENOMIC DNA]</scope>
    <source>
        <strain evidence="2">RMSCC 2394</strain>
    </source>
</reference>
<dbReference type="EMBL" id="DS028093">
    <property type="protein sequence ID" value="KMP00174.1"/>
    <property type="molecule type" value="Genomic_DNA"/>
</dbReference>
<evidence type="ECO:0000313" key="1">
    <source>
        <dbReference type="EMBL" id="KMP00174.1"/>
    </source>
</evidence>